<name>A0A0F9H0B7_9ZZZZ</name>
<sequence>MFEKIKSEMKESLEKKIKETKPKKHSWEKLLKDITC</sequence>
<protein>
    <submittedName>
        <fullName evidence="1">Uncharacterized protein</fullName>
    </submittedName>
</protein>
<accession>A0A0F9H0B7</accession>
<organism evidence="1">
    <name type="scientific">marine sediment metagenome</name>
    <dbReference type="NCBI Taxonomy" id="412755"/>
    <lineage>
        <taxon>unclassified sequences</taxon>
        <taxon>metagenomes</taxon>
        <taxon>ecological metagenomes</taxon>
    </lineage>
</organism>
<reference evidence="1" key="1">
    <citation type="journal article" date="2015" name="Nature">
        <title>Complex archaea that bridge the gap between prokaryotes and eukaryotes.</title>
        <authorList>
            <person name="Spang A."/>
            <person name="Saw J.H."/>
            <person name="Jorgensen S.L."/>
            <person name="Zaremba-Niedzwiedzka K."/>
            <person name="Martijn J."/>
            <person name="Lind A.E."/>
            <person name="van Eijk R."/>
            <person name="Schleper C."/>
            <person name="Guy L."/>
            <person name="Ettema T.J."/>
        </authorList>
    </citation>
    <scope>NUCLEOTIDE SEQUENCE</scope>
</reference>
<gene>
    <name evidence="1" type="ORF">LCGC14_2058660</name>
</gene>
<comment type="caution">
    <text evidence="1">The sequence shown here is derived from an EMBL/GenBank/DDBJ whole genome shotgun (WGS) entry which is preliminary data.</text>
</comment>
<dbReference type="EMBL" id="LAZR01024461">
    <property type="protein sequence ID" value="KKL75065.1"/>
    <property type="molecule type" value="Genomic_DNA"/>
</dbReference>
<proteinExistence type="predicted"/>
<dbReference type="AlphaFoldDB" id="A0A0F9H0B7"/>
<evidence type="ECO:0000313" key="1">
    <source>
        <dbReference type="EMBL" id="KKL75065.1"/>
    </source>
</evidence>